<dbReference type="Proteomes" id="UP000270468">
    <property type="component" value="Unassembled WGS sequence"/>
</dbReference>
<dbReference type="InterPro" id="IPR013766">
    <property type="entry name" value="Thioredoxin_domain"/>
</dbReference>
<dbReference type="RefSeq" id="WP_124070187.1">
    <property type="nucleotide sequence ID" value="NZ_CBCRXF010000005.1"/>
</dbReference>
<dbReference type="CDD" id="cd02968">
    <property type="entry name" value="SCO"/>
    <property type="match status" value="1"/>
</dbReference>
<feature type="disulfide bond" description="Redox-active" evidence="4">
    <location>
        <begin position="79"/>
        <end position="83"/>
    </location>
</feature>
<evidence type="ECO:0000313" key="7">
    <source>
        <dbReference type="Proteomes" id="UP000270468"/>
    </source>
</evidence>
<dbReference type="PANTHER" id="PTHR12151:SF25">
    <property type="entry name" value="LINALOOL DEHYDRATASE_ISOMERASE DOMAIN-CONTAINING PROTEIN"/>
    <property type="match status" value="1"/>
</dbReference>
<evidence type="ECO:0000256" key="3">
    <source>
        <dbReference type="PIRSR" id="PIRSR603782-1"/>
    </source>
</evidence>
<keyword evidence="3" id="KW-0479">Metal-binding</keyword>
<dbReference type="SUPFAM" id="SSF52833">
    <property type="entry name" value="Thioredoxin-like"/>
    <property type="match status" value="1"/>
</dbReference>
<feature type="binding site" evidence="3">
    <location>
        <position position="83"/>
    </location>
    <ligand>
        <name>Cu cation</name>
        <dbReference type="ChEBI" id="CHEBI:23378"/>
    </ligand>
</feature>
<protein>
    <recommendedName>
        <fullName evidence="5">Thioredoxin domain-containing protein</fullName>
    </recommendedName>
</protein>
<reference evidence="6 7" key="1">
    <citation type="submission" date="2018-11" db="EMBL/GenBank/DDBJ databases">
        <authorList>
            <person name="Criscuolo A."/>
        </authorList>
    </citation>
    <scope>NUCLEOTIDE SEQUENCE [LARGE SCALE GENOMIC DNA]</scope>
    <source>
        <strain evidence="6">ATB-66</strain>
    </source>
</reference>
<evidence type="ECO:0000256" key="1">
    <source>
        <dbReference type="ARBA" id="ARBA00010996"/>
    </source>
</evidence>
<dbReference type="Gene3D" id="3.40.30.10">
    <property type="entry name" value="Glutaredoxin"/>
    <property type="match status" value="1"/>
</dbReference>
<feature type="domain" description="Thioredoxin" evidence="5">
    <location>
        <begin position="41"/>
        <end position="207"/>
    </location>
</feature>
<keyword evidence="4" id="KW-1015">Disulfide bond</keyword>
<feature type="binding site" evidence="3">
    <location>
        <position position="169"/>
    </location>
    <ligand>
        <name>Cu cation</name>
        <dbReference type="ChEBI" id="CHEBI:23378"/>
    </ligand>
</feature>
<evidence type="ECO:0000256" key="2">
    <source>
        <dbReference type="ARBA" id="ARBA00023008"/>
    </source>
</evidence>
<name>A0A3P5XKA8_9BACL</name>
<gene>
    <name evidence="6" type="ORF">FILTAD_01727</name>
</gene>
<dbReference type="EMBL" id="UXAV01000041">
    <property type="protein sequence ID" value="VDC28106.1"/>
    <property type="molecule type" value="Genomic_DNA"/>
</dbReference>
<organism evidence="6 7">
    <name type="scientific">Filibacter tadaridae</name>
    <dbReference type="NCBI Taxonomy" id="2483811"/>
    <lineage>
        <taxon>Bacteria</taxon>
        <taxon>Bacillati</taxon>
        <taxon>Bacillota</taxon>
        <taxon>Bacilli</taxon>
        <taxon>Bacillales</taxon>
        <taxon>Caryophanaceae</taxon>
        <taxon>Filibacter</taxon>
    </lineage>
</organism>
<proteinExistence type="inferred from homology"/>
<dbReference type="PROSITE" id="PS51352">
    <property type="entry name" value="THIOREDOXIN_2"/>
    <property type="match status" value="1"/>
</dbReference>
<comment type="similarity">
    <text evidence="1">Belongs to the SCO1/2 family.</text>
</comment>
<dbReference type="InterPro" id="IPR003782">
    <property type="entry name" value="SCO1/SenC"/>
</dbReference>
<evidence type="ECO:0000313" key="6">
    <source>
        <dbReference type="EMBL" id="VDC28106.1"/>
    </source>
</evidence>
<keyword evidence="7" id="KW-1185">Reference proteome</keyword>
<sequence>MNRYSNMAIGIVLLFGLTLFYMGTDGFRAFTAETARVNNLIEEKPTFPNVTFQDSKERAYSIDEFKGKYVLVTFIYASCTTMCIELEMNTAEIVEQIPADYMGKEIVFLSVSFDPKRDTPAVLDQYRQIFDSDGETWRMARIEDQNKLDSLLKKFGVIVIPDDYGNFTHNAAFYLIDKTGTLIEVLDYKKSDEAAKKIVKILDTEARGNL</sequence>
<dbReference type="GO" id="GO:0046872">
    <property type="term" value="F:metal ion binding"/>
    <property type="evidence" value="ECO:0007669"/>
    <property type="project" value="UniProtKB-KW"/>
</dbReference>
<dbReference type="PANTHER" id="PTHR12151">
    <property type="entry name" value="ELECTRON TRANSPORT PROTIN SCO1/SENC FAMILY MEMBER"/>
    <property type="match status" value="1"/>
</dbReference>
<dbReference type="AlphaFoldDB" id="A0A3P5XKA8"/>
<dbReference type="OrthoDB" id="8550465at2"/>
<feature type="binding site" evidence="3">
    <location>
        <position position="79"/>
    </location>
    <ligand>
        <name>Cu cation</name>
        <dbReference type="ChEBI" id="CHEBI:23378"/>
    </ligand>
</feature>
<evidence type="ECO:0000256" key="4">
    <source>
        <dbReference type="PIRSR" id="PIRSR603782-2"/>
    </source>
</evidence>
<dbReference type="Pfam" id="PF02630">
    <property type="entry name" value="SCO1-SenC"/>
    <property type="match status" value="1"/>
</dbReference>
<evidence type="ECO:0000259" key="5">
    <source>
        <dbReference type="PROSITE" id="PS51352"/>
    </source>
</evidence>
<keyword evidence="2 3" id="KW-0186">Copper</keyword>
<accession>A0A3P5XKA8</accession>
<dbReference type="InterPro" id="IPR036249">
    <property type="entry name" value="Thioredoxin-like_sf"/>
</dbReference>